<evidence type="ECO:0000256" key="2">
    <source>
        <dbReference type="ARBA" id="ARBA00022730"/>
    </source>
</evidence>
<dbReference type="Gene3D" id="2.30.30.30">
    <property type="match status" value="1"/>
</dbReference>
<name>A0A2W5FRE9_9BACT</name>
<evidence type="ECO:0000256" key="3">
    <source>
        <dbReference type="ARBA" id="ARBA00022884"/>
    </source>
</evidence>
<dbReference type="SMART" id="SM00739">
    <property type="entry name" value="KOW"/>
    <property type="match status" value="1"/>
</dbReference>
<dbReference type="InterPro" id="IPR005824">
    <property type="entry name" value="KOW"/>
</dbReference>
<feature type="domain" description="KOW" evidence="10">
    <location>
        <begin position="7"/>
        <end position="34"/>
    </location>
</feature>
<evidence type="ECO:0000256" key="6">
    <source>
        <dbReference type="ARBA" id="ARBA00035206"/>
    </source>
</evidence>
<keyword evidence="4 8" id="KW-0689">Ribosomal protein</keyword>
<sequence length="107" mass="11336">MTAPKMKIKKGDTVVVITGKDKGRTGEVTKVIPAEARVVVAGINQMTKHRKPTQFAQGGIEKVEASIHVSNVALADPKSGKATKVGFKAEKDGTKVRIARKSGEKIG</sequence>
<dbReference type="AlphaFoldDB" id="A0A2W5FRE9"/>
<dbReference type="Proteomes" id="UP000249739">
    <property type="component" value="Unassembled WGS sequence"/>
</dbReference>
<dbReference type="GO" id="GO:0005840">
    <property type="term" value="C:ribosome"/>
    <property type="evidence" value="ECO:0007669"/>
    <property type="project" value="UniProtKB-KW"/>
</dbReference>
<dbReference type="InterPro" id="IPR003256">
    <property type="entry name" value="Ribosomal_uL24"/>
</dbReference>
<dbReference type="GO" id="GO:0019843">
    <property type="term" value="F:rRNA binding"/>
    <property type="evidence" value="ECO:0007669"/>
    <property type="project" value="UniProtKB-UniRule"/>
</dbReference>
<evidence type="ECO:0000313" key="11">
    <source>
        <dbReference type="EMBL" id="PZP57004.1"/>
    </source>
</evidence>
<evidence type="ECO:0000256" key="5">
    <source>
        <dbReference type="ARBA" id="ARBA00023274"/>
    </source>
</evidence>
<comment type="function">
    <text evidence="8">One of two assembly initiator proteins, it binds directly to the 5'-end of the 23S rRNA, where it nucleates assembly of the 50S subunit.</text>
</comment>
<keyword evidence="5 8" id="KW-0687">Ribonucleoprotein</keyword>
<dbReference type="InterPro" id="IPR014722">
    <property type="entry name" value="Rib_uL2_dom2"/>
</dbReference>
<dbReference type="CDD" id="cd06089">
    <property type="entry name" value="KOW_RPL26"/>
    <property type="match status" value="1"/>
</dbReference>
<gene>
    <name evidence="8" type="primary">rplX</name>
    <name evidence="11" type="ORF">DI586_01935</name>
</gene>
<keyword evidence="2 8" id="KW-0699">rRNA-binding</keyword>
<evidence type="ECO:0000313" key="12">
    <source>
        <dbReference type="Proteomes" id="UP000249739"/>
    </source>
</evidence>
<evidence type="ECO:0000256" key="1">
    <source>
        <dbReference type="ARBA" id="ARBA00010618"/>
    </source>
</evidence>
<organism evidence="11 12">
    <name type="scientific">Micavibrio aeruginosavorus</name>
    <dbReference type="NCBI Taxonomy" id="349221"/>
    <lineage>
        <taxon>Bacteria</taxon>
        <taxon>Pseudomonadati</taxon>
        <taxon>Bdellovibrionota</taxon>
        <taxon>Bdellovibrionia</taxon>
        <taxon>Bdellovibrionales</taxon>
        <taxon>Pseudobdellovibrionaceae</taxon>
        <taxon>Micavibrio</taxon>
    </lineage>
</organism>
<comment type="function">
    <text evidence="7 8">One of the proteins that surrounds the polypeptide exit tunnel on the outside of the subunit.</text>
</comment>
<dbReference type="SUPFAM" id="SSF50104">
    <property type="entry name" value="Translation proteins SH3-like domain"/>
    <property type="match status" value="1"/>
</dbReference>
<dbReference type="NCBIfam" id="TIGR01079">
    <property type="entry name" value="rplX_bact"/>
    <property type="match status" value="1"/>
</dbReference>
<dbReference type="FunFam" id="2.30.30.30:FF:000004">
    <property type="entry name" value="50S ribosomal protein L24"/>
    <property type="match status" value="1"/>
</dbReference>
<dbReference type="GO" id="GO:0006412">
    <property type="term" value="P:translation"/>
    <property type="evidence" value="ECO:0007669"/>
    <property type="project" value="UniProtKB-UniRule"/>
</dbReference>
<evidence type="ECO:0000256" key="9">
    <source>
        <dbReference type="RuleBase" id="RU003477"/>
    </source>
</evidence>
<dbReference type="GO" id="GO:0003735">
    <property type="term" value="F:structural constituent of ribosome"/>
    <property type="evidence" value="ECO:0007669"/>
    <property type="project" value="InterPro"/>
</dbReference>
<dbReference type="GO" id="GO:1990904">
    <property type="term" value="C:ribonucleoprotein complex"/>
    <property type="evidence" value="ECO:0007669"/>
    <property type="project" value="UniProtKB-KW"/>
</dbReference>
<comment type="caution">
    <text evidence="11">The sequence shown here is derived from an EMBL/GenBank/DDBJ whole genome shotgun (WGS) entry which is preliminary data.</text>
</comment>
<comment type="subunit">
    <text evidence="8">Part of the 50S ribosomal subunit.</text>
</comment>
<dbReference type="InterPro" id="IPR005825">
    <property type="entry name" value="Ribosomal_uL24_CS"/>
</dbReference>
<dbReference type="InterPro" id="IPR041988">
    <property type="entry name" value="Ribosomal_uL24_KOW"/>
</dbReference>
<dbReference type="HAMAP" id="MF_01326_B">
    <property type="entry name" value="Ribosomal_uL24_B"/>
    <property type="match status" value="1"/>
</dbReference>
<accession>A0A2W5FRE9</accession>
<evidence type="ECO:0000259" key="10">
    <source>
        <dbReference type="SMART" id="SM00739"/>
    </source>
</evidence>
<protein>
    <recommendedName>
        <fullName evidence="6 8">Large ribosomal subunit protein uL24</fullName>
    </recommendedName>
</protein>
<comment type="similarity">
    <text evidence="1 8 9">Belongs to the universal ribosomal protein uL24 family.</text>
</comment>
<keyword evidence="3 8" id="KW-0694">RNA-binding</keyword>
<dbReference type="Pfam" id="PF00467">
    <property type="entry name" value="KOW"/>
    <property type="match status" value="1"/>
</dbReference>
<evidence type="ECO:0000256" key="7">
    <source>
        <dbReference type="ARBA" id="ARBA00058688"/>
    </source>
</evidence>
<proteinExistence type="inferred from homology"/>
<dbReference type="Pfam" id="PF17136">
    <property type="entry name" value="ribosomal_L24"/>
    <property type="match status" value="1"/>
</dbReference>
<dbReference type="PANTHER" id="PTHR12903">
    <property type="entry name" value="MITOCHONDRIAL RIBOSOMAL PROTEIN L24"/>
    <property type="match status" value="1"/>
</dbReference>
<reference evidence="11 12" key="1">
    <citation type="submission" date="2017-08" db="EMBL/GenBank/DDBJ databases">
        <title>Infants hospitalized years apart are colonized by the same room-sourced microbial strains.</title>
        <authorList>
            <person name="Brooks B."/>
            <person name="Olm M.R."/>
            <person name="Firek B.A."/>
            <person name="Baker R."/>
            <person name="Thomas B.C."/>
            <person name="Morowitz M.J."/>
            <person name="Banfield J.F."/>
        </authorList>
    </citation>
    <scope>NUCLEOTIDE SEQUENCE [LARGE SCALE GENOMIC DNA]</scope>
    <source>
        <strain evidence="11">S2_006_000_R2_64</strain>
    </source>
</reference>
<dbReference type="InterPro" id="IPR008991">
    <property type="entry name" value="Translation_prot_SH3-like_sf"/>
</dbReference>
<evidence type="ECO:0000256" key="4">
    <source>
        <dbReference type="ARBA" id="ARBA00022980"/>
    </source>
</evidence>
<dbReference type="EMBL" id="QFOT01000010">
    <property type="protein sequence ID" value="PZP57004.1"/>
    <property type="molecule type" value="Genomic_DNA"/>
</dbReference>
<dbReference type="PROSITE" id="PS01108">
    <property type="entry name" value="RIBOSOMAL_L24"/>
    <property type="match status" value="1"/>
</dbReference>
<dbReference type="InterPro" id="IPR057264">
    <property type="entry name" value="Ribosomal_uL24_C"/>
</dbReference>
<evidence type="ECO:0000256" key="8">
    <source>
        <dbReference type="HAMAP-Rule" id="MF_01326"/>
    </source>
</evidence>